<proteinExistence type="predicted"/>
<name>A0ACB7S879_HYAAI</name>
<sequence>MASRKWKALYLEEKLDVLNAVDKQPARKRVDIAKDLGLPPSTLNSIVSKRAQIEGNATLFGPKPKQARGAKYGNLDETFLTWFKQARTAGINFDGSTLREKAMEIADRLGITDFAASNGCIDRF</sequence>
<reference evidence="1" key="1">
    <citation type="submission" date="2020-05" db="EMBL/GenBank/DDBJ databases">
        <title>Large-scale comparative analyses of tick genomes elucidate their genetic diversity and vector capacities.</title>
        <authorList>
            <person name="Jia N."/>
            <person name="Wang J."/>
            <person name="Shi W."/>
            <person name="Du L."/>
            <person name="Sun Y."/>
            <person name="Zhan W."/>
            <person name="Jiang J."/>
            <person name="Wang Q."/>
            <person name="Zhang B."/>
            <person name="Ji P."/>
            <person name="Sakyi L.B."/>
            <person name="Cui X."/>
            <person name="Yuan T."/>
            <person name="Jiang B."/>
            <person name="Yang W."/>
            <person name="Lam T.T.-Y."/>
            <person name="Chang Q."/>
            <person name="Ding S."/>
            <person name="Wang X."/>
            <person name="Zhu J."/>
            <person name="Ruan X."/>
            <person name="Zhao L."/>
            <person name="Wei J."/>
            <person name="Que T."/>
            <person name="Du C."/>
            <person name="Cheng J."/>
            <person name="Dai P."/>
            <person name="Han X."/>
            <person name="Huang E."/>
            <person name="Gao Y."/>
            <person name="Liu J."/>
            <person name="Shao H."/>
            <person name="Ye R."/>
            <person name="Li L."/>
            <person name="Wei W."/>
            <person name="Wang X."/>
            <person name="Wang C."/>
            <person name="Yang T."/>
            <person name="Huo Q."/>
            <person name="Li W."/>
            <person name="Guo W."/>
            <person name="Chen H."/>
            <person name="Zhou L."/>
            <person name="Ni X."/>
            <person name="Tian J."/>
            <person name="Zhou Y."/>
            <person name="Sheng Y."/>
            <person name="Liu T."/>
            <person name="Pan Y."/>
            <person name="Xia L."/>
            <person name="Li J."/>
            <person name="Zhao F."/>
            <person name="Cao W."/>
        </authorList>
    </citation>
    <scope>NUCLEOTIDE SEQUENCE</scope>
    <source>
        <strain evidence="1">Hyas-2018</strain>
    </source>
</reference>
<evidence type="ECO:0000313" key="2">
    <source>
        <dbReference type="Proteomes" id="UP000821845"/>
    </source>
</evidence>
<keyword evidence="2" id="KW-1185">Reference proteome</keyword>
<accession>A0ACB7S879</accession>
<dbReference type="EMBL" id="CM023485">
    <property type="protein sequence ID" value="KAH6930953.1"/>
    <property type="molecule type" value="Genomic_DNA"/>
</dbReference>
<gene>
    <name evidence="1" type="ORF">HPB50_021067</name>
</gene>
<dbReference type="Proteomes" id="UP000821845">
    <property type="component" value="Chromosome 5"/>
</dbReference>
<protein>
    <submittedName>
        <fullName evidence="1">Uncharacterized protein</fullName>
    </submittedName>
</protein>
<comment type="caution">
    <text evidence="1">The sequence shown here is derived from an EMBL/GenBank/DDBJ whole genome shotgun (WGS) entry which is preliminary data.</text>
</comment>
<organism evidence="1 2">
    <name type="scientific">Hyalomma asiaticum</name>
    <name type="common">Tick</name>
    <dbReference type="NCBI Taxonomy" id="266040"/>
    <lineage>
        <taxon>Eukaryota</taxon>
        <taxon>Metazoa</taxon>
        <taxon>Ecdysozoa</taxon>
        <taxon>Arthropoda</taxon>
        <taxon>Chelicerata</taxon>
        <taxon>Arachnida</taxon>
        <taxon>Acari</taxon>
        <taxon>Parasitiformes</taxon>
        <taxon>Ixodida</taxon>
        <taxon>Ixodoidea</taxon>
        <taxon>Ixodidae</taxon>
        <taxon>Hyalomminae</taxon>
        <taxon>Hyalomma</taxon>
    </lineage>
</organism>
<evidence type="ECO:0000313" key="1">
    <source>
        <dbReference type="EMBL" id="KAH6930953.1"/>
    </source>
</evidence>